<dbReference type="InterPro" id="IPR012795">
    <property type="entry name" value="tRNA_Ile_lys_synt_N"/>
</dbReference>
<dbReference type="GO" id="GO:0005524">
    <property type="term" value="F:ATP binding"/>
    <property type="evidence" value="ECO:0007669"/>
    <property type="project" value="UniProtKB-UniRule"/>
</dbReference>
<comment type="caution">
    <text evidence="10">The sequence shown here is derived from an EMBL/GenBank/DDBJ whole genome shotgun (WGS) entry which is preliminary data.</text>
</comment>
<dbReference type="RefSeq" id="WP_006689789.1">
    <property type="nucleotide sequence ID" value="NZ_GG694006.1"/>
</dbReference>
<dbReference type="PANTHER" id="PTHR43033:SF1">
    <property type="entry name" value="TRNA(ILE)-LYSIDINE SYNTHASE-RELATED"/>
    <property type="match status" value="1"/>
</dbReference>
<dbReference type="Pfam" id="PF11734">
    <property type="entry name" value="TilS_C"/>
    <property type="match status" value="1"/>
</dbReference>
<dbReference type="HAMAP" id="MF_01161">
    <property type="entry name" value="tRNA_Ile_lys_synt"/>
    <property type="match status" value="1"/>
</dbReference>
<dbReference type="PANTHER" id="PTHR43033">
    <property type="entry name" value="TRNA(ILE)-LYSIDINE SYNTHASE-RELATED"/>
    <property type="match status" value="1"/>
</dbReference>
<accession>C4V3G1</accession>
<reference evidence="10 11" key="1">
    <citation type="submission" date="2009-04" db="EMBL/GenBank/DDBJ databases">
        <authorList>
            <person name="Qin X."/>
            <person name="Bachman B."/>
            <person name="Battles P."/>
            <person name="Bell A."/>
            <person name="Bess C."/>
            <person name="Bickham C."/>
            <person name="Chaboub L."/>
            <person name="Chen D."/>
            <person name="Coyle M."/>
            <person name="Deiros D.R."/>
            <person name="Dinh H."/>
            <person name="Forbes L."/>
            <person name="Fowler G."/>
            <person name="Francisco L."/>
            <person name="Fu Q."/>
            <person name="Gubbala S."/>
            <person name="Hale W."/>
            <person name="Han Y."/>
            <person name="Hemphill L."/>
            <person name="Highlander S.K."/>
            <person name="Hirani K."/>
            <person name="Hogues M."/>
            <person name="Jackson L."/>
            <person name="Jakkamsetti A."/>
            <person name="Javaid M."/>
            <person name="Jiang H."/>
            <person name="Korchina V."/>
            <person name="Kovar C."/>
            <person name="Lara F."/>
            <person name="Lee S."/>
            <person name="Mata R."/>
            <person name="Mathew T."/>
            <person name="Moen C."/>
            <person name="Morales K."/>
            <person name="Munidasa M."/>
            <person name="Nazareth L."/>
            <person name="Ngo R."/>
            <person name="Nguyen L."/>
            <person name="Okwuonu G."/>
            <person name="Ongeri F."/>
            <person name="Patil S."/>
            <person name="Petrosino J."/>
            <person name="Pham C."/>
            <person name="Pham P."/>
            <person name="Pu L.-L."/>
            <person name="Puazo M."/>
            <person name="Raj R."/>
            <person name="Reid J."/>
            <person name="Rouhana J."/>
            <person name="Saada N."/>
            <person name="Shang Y."/>
            <person name="Simmons D."/>
            <person name="Thornton R."/>
            <person name="Warren J."/>
            <person name="Weissenberger G."/>
            <person name="Zhang J."/>
            <person name="Zhang L."/>
            <person name="Zhou C."/>
            <person name="Zhu D."/>
            <person name="Muzny D."/>
            <person name="Worley K."/>
            <person name="Gibbs R."/>
        </authorList>
    </citation>
    <scope>NUCLEOTIDE SEQUENCE [LARGE SCALE GENOMIC DNA]</scope>
    <source>
        <strain evidence="10 11">ATCC 43531</strain>
    </source>
</reference>
<gene>
    <name evidence="8 10" type="primary">tilS</name>
    <name evidence="10" type="ORF">HMPREF0908_1055</name>
</gene>
<dbReference type="Pfam" id="PF09179">
    <property type="entry name" value="TilS"/>
    <property type="match status" value="1"/>
</dbReference>
<organism evidence="10 11">
    <name type="scientific">Selenomonas flueggei ATCC 43531</name>
    <dbReference type="NCBI Taxonomy" id="638302"/>
    <lineage>
        <taxon>Bacteria</taxon>
        <taxon>Bacillati</taxon>
        <taxon>Bacillota</taxon>
        <taxon>Negativicutes</taxon>
        <taxon>Selenomonadales</taxon>
        <taxon>Selenomonadaceae</taxon>
        <taxon>Selenomonas</taxon>
    </lineage>
</organism>
<dbReference type="SUPFAM" id="SSF56037">
    <property type="entry name" value="PheT/TilS domain"/>
    <property type="match status" value="1"/>
</dbReference>
<keyword evidence="4 8" id="KW-0819">tRNA processing</keyword>
<evidence type="ECO:0000256" key="4">
    <source>
        <dbReference type="ARBA" id="ARBA00022694"/>
    </source>
</evidence>
<dbReference type="Proteomes" id="UP000005309">
    <property type="component" value="Unassembled WGS sequence"/>
</dbReference>
<evidence type="ECO:0000259" key="9">
    <source>
        <dbReference type="SMART" id="SM00977"/>
    </source>
</evidence>
<keyword evidence="2 8" id="KW-0963">Cytoplasm</keyword>
<dbReference type="SUPFAM" id="SSF82829">
    <property type="entry name" value="MesJ substrate recognition domain-like"/>
    <property type="match status" value="1"/>
</dbReference>
<keyword evidence="5 8" id="KW-0547">Nucleotide-binding</keyword>
<feature type="domain" description="Lysidine-tRNA(Ile) synthetase C-terminal" evidence="9">
    <location>
        <begin position="383"/>
        <end position="456"/>
    </location>
</feature>
<dbReference type="NCBIfam" id="TIGR02432">
    <property type="entry name" value="lysidine_TilS_N"/>
    <property type="match status" value="1"/>
</dbReference>
<comment type="domain">
    <text evidence="8">The N-terminal region contains the highly conserved SGGXDS motif, predicted to be a P-loop motif involved in ATP binding.</text>
</comment>
<evidence type="ECO:0000256" key="1">
    <source>
        <dbReference type="ARBA" id="ARBA00004496"/>
    </source>
</evidence>
<evidence type="ECO:0000313" key="11">
    <source>
        <dbReference type="Proteomes" id="UP000005309"/>
    </source>
</evidence>
<dbReference type="AlphaFoldDB" id="C4V3G1"/>
<evidence type="ECO:0000256" key="6">
    <source>
        <dbReference type="ARBA" id="ARBA00022840"/>
    </source>
</evidence>
<dbReference type="EMBL" id="ACLA01000014">
    <property type="protein sequence ID" value="EEQ48575.1"/>
    <property type="molecule type" value="Genomic_DNA"/>
</dbReference>
<evidence type="ECO:0000256" key="7">
    <source>
        <dbReference type="ARBA" id="ARBA00048539"/>
    </source>
</evidence>
<comment type="subcellular location">
    <subcellularLocation>
        <location evidence="1 8">Cytoplasm</location>
    </subcellularLocation>
</comment>
<evidence type="ECO:0000313" key="10">
    <source>
        <dbReference type="EMBL" id="EEQ48575.1"/>
    </source>
</evidence>
<dbReference type="GO" id="GO:0006400">
    <property type="term" value="P:tRNA modification"/>
    <property type="evidence" value="ECO:0007669"/>
    <property type="project" value="UniProtKB-UniRule"/>
</dbReference>
<dbReference type="InterPro" id="IPR011063">
    <property type="entry name" value="TilS/TtcA_N"/>
</dbReference>
<dbReference type="STRING" id="638302.HMPREF0908_1055"/>
<dbReference type="Pfam" id="PF01171">
    <property type="entry name" value="ATP_bind_3"/>
    <property type="match status" value="1"/>
</dbReference>
<comment type="similarity">
    <text evidence="8">Belongs to the tRNA(Ile)-lysidine synthase family.</text>
</comment>
<protein>
    <recommendedName>
        <fullName evidence="8">tRNA(Ile)-lysidine synthase</fullName>
        <ecNumber evidence="8">6.3.4.19</ecNumber>
    </recommendedName>
    <alternativeName>
        <fullName evidence="8">tRNA(Ile)-2-lysyl-cytidine synthase</fullName>
    </alternativeName>
    <alternativeName>
        <fullName evidence="8">tRNA(Ile)-lysidine synthetase</fullName>
    </alternativeName>
</protein>
<evidence type="ECO:0000256" key="5">
    <source>
        <dbReference type="ARBA" id="ARBA00022741"/>
    </source>
</evidence>
<keyword evidence="6 8" id="KW-0067">ATP-binding</keyword>
<keyword evidence="3 8" id="KW-0436">Ligase</keyword>
<dbReference type="Gene3D" id="1.20.59.20">
    <property type="match status" value="1"/>
</dbReference>
<feature type="binding site" evidence="8">
    <location>
        <begin position="26"/>
        <end position="31"/>
    </location>
    <ligand>
        <name>ATP</name>
        <dbReference type="ChEBI" id="CHEBI:30616"/>
    </ligand>
</feature>
<dbReference type="CDD" id="cd01992">
    <property type="entry name" value="TilS_N"/>
    <property type="match status" value="1"/>
</dbReference>
<dbReference type="NCBIfam" id="TIGR02433">
    <property type="entry name" value="lysidine_TilS_C"/>
    <property type="match status" value="1"/>
</dbReference>
<dbReference type="InterPro" id="IPR012094">
    <property type="entry name" value="tRNA_Ile_lys_synt"/>
</dbReference>
<evidence type="ECO:0000256" key="8">
    <source>
        <dbReference type="HAMAP-Rule" id="MF_01161"/>
    </source>
</evidence>
<dbReference type="InterPro" id="IPR012796">
    <property type="entry name" value="Lysidine-tRNA-synth_C"/>
</dbReference>
<name>C4V3G1_9FIRM</name>
<dbReference type="SUPFAM" id="SSF52402">
    <property type="entry name" value="Adenine nucleotide alpha hydrolases-like"/>
    <property type="match status" value="1"/>
</dbReference>
<keyword evidence="11" id="KW-1185">Reference proteome</keyword>
<comment type="catalytic activity">
    <reaction evidence="7 8">
        <text>cytidine(34) in tRNA(Ile2) + L-lysine + ATP = lysidine(34) in tRNA(Ile2) + AMP + diphosphate + H(+)</text>
        <dbReference type="Rhea" id="RHEA:43744"/>
        <dbReference type="Rhea" id="RHEA-COMP:10625"/>
        <dbReference type="Rhea" id="RHEA-COMP:10670"/>
        <dbReference type="ChEBI" id="CHEBI:15378"/>
        <dbReference type="ChEBI" id="CHEBI:30616"/>
        <dbReference type="ChEBI" id="CHEBI:32551"/>
        <dbReference type="ChEBI" id="CHEBI:33019"/>
        <dbReference type="ChEBI" id="CHEBI:82748"/>
        <dbReference type="ChEBI" id="CHEBI:83665"/>
        <dbReference type="ChEBI" id="CHEBI:456215"/>
        <dbReference type="EC" id="6.3.4.19"/>
    </reaction>
</comment>
<evidence type="ECO:0000256" key="3">
    <source>
        <dbReference type="ARBA" id="ARBA00022598"/>
    </source>
</evidence>
<dbReference type="Gene3D" id="3.40.50.620">
    <property type="entry name" value="HUPs"/>
    <property type="match status" value="1"/>
</dbReference>
<dbReference type="EC" id="6.3.4.19" evidence="8"/>
<dbReference type="InterPro" id="IPR014729">
    <property type="entry name" value="Rossmann-like_a/b/a_fold"/>
</dbReference>
<dbReference type="eggNOG" id="COG0037">
    <property type="taxonomic scope" value="Bacteria"/>
</dbReference>
<dbReference type="HOGENOM" id="CLU_018869_0_1_9"/>
<dbReference type="InterPro" id="IPR015262">
    <property type="entry name" value="tRNA_Ile_lys_synt_subst-bd"/>
</dbReference>
<dbReference type="PROSITE" id="PS51257">
    <property type="entry name" value="PROKAR_LIPOPROTEIN"/>
    <property type="match status" value="1"/>
</dbReference>
<sequence>MNARVTDVLRAHDLYTPNSSVLCACSGGTDSLALLDVLMRLRAEGGPHVMCAHYEHGIRGGSSRADADAVAAYCAEHHIPCVIEAGDVPYYARAHKCSIETAARVCRYDFLHRVHIREQCDGIALAHHADDLAETVLMRILRGTGPAGLAAMRVWDGVHLRPFLFTARAEIEVYIREHNLRPCHDVTNDQQDIQRNRIRHALLPELRTYGNPAVDDALVRLSILSAEEDDYLAQLAAEELRRAVCRDGLSAAAVRALHPAMQRRVLRLFWASTTKEQDFSYHQEERMRALLASRGTAQCSLPHGWTAVLRYDMLFLQHGACPTKQPQGDAEEIFLPLHCEYDIMTFKGRLFSLRRGIVMRADEWQKAVCGKAVYADAAELPPLVLRTRRPGDYMQLPIGCKKLKEIMIDDKIPRETRDSIPVLAVAGSSEIFWMVGGRRSILAPVTEHSTVLAVEWEKENTTS</sequence>
<proteinExistence type="inferred from homology"/>
<dbReference type="GO" id="GO:0005737">
    <property type="term" value="C:cytoplasm"/>
    <property type="evidence" value="ECO:0007669"/>
    <property type="project" value="UniProtKB-SubCell"/>
</dbReference>
<dbReference type="SMART" id="SM00977">
    <property type="entry name" value="TilS_C"/>
    <property type="match status" value="1"/>
</dbReference>
<comment type="function">
    <text evidence="8">Ligates lysine onto the cytidine present at position 34 of the AUA codon-specific tRNA(Ile) that contains the anticodon CAU, in an ATP-dependent manner. Cytidine is converted to lysidine, thus changing the amino acid specificity of the tRNA from methionine to isoleucine.</text>
</comment>
<evidence type="ECO:0000256" key="2">
    <source>
        <dbReference type="ARBA" id="ARBA00022490"/>
    </source>
</evidence>
<dbReference type="GO" id="GO:0032267">
    <property type="term" value="F:tRNA(Ile)-lysidine synthase activity"/>
    <property type="evidence" value="ECO:0007669"/>
    <property type="project" value="UniProtKB-EC"/>
</dbReference>